<accession>A0ABR1E0Z4</accession>
<organism evidence="2 3">
    <name type="scientific">Necator americanus</name>
    <name type="common">Human hookworm</name>
    <dbReference type="NCBI Taxonomy" id="51031"/>
    <lineage>
        <taxon>Eukaryota</taxon>
        <taxon>Metazoa</taxon>
        <taxon>Ecdysozoa</taxon>
        <taxon>Nematoda</taxon>
        <taxon>Chromadorea</taxon>
        <taxon>Rhabditida</taxon>
        <taxon>Rhabditina</taxon>
        <taxon>Rhabditomorpha</taxon>
        <taxon>Strongyloidea</taxon>
        <taxon>Ancylostomatidae</taxon>
        <taxon>Bunostominae</taxon>
        <taxon>Necator</taxon>
    </lineage>
</organism>
<dbReference type="EMBL" id="JAVFWL010000005">
    <property type="protein sequence ID" value="KAK6756372.1"/>
    <property type="molecule type" value="Genomic_DNA"/>
</dbReference>
<protein>
    <submittedName>
        <fullName evidence="2">Uncharacterized protein</fullName>
    </submittedName>
</protein>
<gene>
    <name evidence="2" type="primary">Necator_chrV.g19447</name>
    <name evidence="2" type="ORF">RB195_014655</name>
</gene>
<evidence type="ECO:0000313" key="3">
    <source>
        <dbReference type="Proteomes" id="UP001303046"/>
    </source>
</evidence>
<feature type="region of interest" description="Disordered" evidence="1">
    <location>
        <begin position="88"/>
        <end position="115"/>
    </location>
</feature>
<keyword evidence="3" id="KW-1185">Reference proteome</keyword>
<reference evidence="2 3" key="1">
    <citation type="submission" date="2023-08" db="EMBL/GenBank/DDBJ databases">
        <title>A Necator americanus chromosomal reference genome.</title>
        <authorList>
            <person name="Ilik V."/>
            <person name="Petrzelkova K.J."/>
            <person name="Pardy F."/>
            <person name="Fuh T."/>
            <person name="Niatou-Singa F.S."/>
            <person name="Gouil Q."/>
            <person name="Baker L."/>
            <person name="Ritchie M.E."/>
            <person name="Jex A.R."/>
            <person name="Gazzola D."/>
            <person name="Li H."/>
            <person name="Toshio Fujiwara R."/>
            <person name="Zhan B."/>
            <person name="Aroian R.V."/>
            <person name="Pafco B."/>
            <person name="Schwarz E.M."/>
        </authorList>
    </citation>
    <scope>NUCLEOTIDE SEQUENCE [LARGE SCALE GENOMIC DNA]</scope>
    <source>
        <strain evidence="2 3">Aroian</strain>
        <tissue evidence="2">Whole animal</tissue>
    </source>
</reference>
<proteinExistence type="predicted"/>
<evidence type="ECO:0000256" key="1">
    <source>
        <dbReference type="SAM" id="MobiDB-lite"/>
    </source>
</evidence>
<dbReference type="Proteomes" id="UP001303046">
    <property type="component" value="Unassembled WGS sequence"/>
</dbReference>
<name>A0ABR1E0Z4_NECAM</name>
<comment type="caution">
    <text evidence="2">The sequence shown here is derived from an EMBL/GenBank/DDBJ whole genome shotgun (WGS) entry which is preliminary data.</text>
</comment>
<sequence length="115" mass="13322">MKSRKTVFASLVTLRGDRLIVQVVLGMLPVPNLKRPPSRAKKLWTEVVREYVRTLGIDRHFGRDVKFRLFNSDGWTDSIRALAEDRKGWSQMSIRTTHPCEDKDTRVRPQHPPAV</sequence>
<feature type="compositionally biased region" description="Basic and acidic residues" evidence="1">
    <location>
        <begin position="98"/>
        <end position="107"/>
    </location>
</feature>
<evidence type="ECO:0000313" key="2">
    <source>
        <dbReference type="EMBL" id="KAK6756372.1"/>
    </source>
</evidence>